<dbReference type="AlphaFoldDB" id="A0A372JI16"/>
<reference evidence="1 2" key="1">
    <citation type="submission" date="2018-08" db="EMBL/GenBank/DDBJ databases">
        <title>Actinomadura jelena sp. nov., a novel Actinomycete isolated from soil in Chad.</title>
        <authorList>
            <person name="Shi L."/>
        </authorList>
    </citation>
    <scope>NUCLEOTIDE SEQUENCE [LARGE SCALE GENOMIC DNA]</scope>
    <source>
        <strain evidence="1 2">NEAU-G17</strain>
    </source>
</reference>
<keyword evidence="2" id="KW-1185">Reference proteome</keyword>
<accession>A0A372JI16</accession>
<protein>
    <submittedName>
        <fullName evidence="1">Uncharacterized protein</fullName>
    </submittedName>
</protein>
<proteinExistence type="predicted"/>
<name>A0A372JI16_9ACTN</name>
<gene>
    <name evidence="1" type="ORF">DZF91_24660</name>
</gene>
<feature type="non-terminal residue" evidence="1">
    <location>
        <position position="151"/>
    </location>
</feature>
<comment type="caution">
    <text evidence="1">The sequence shown here is derived from an EMBL/GenBank/DDBJ whole genome shotgun (WGS) entry which is preliminary data.</text>
</comment>
<dbReference type="Proteomes" id="UP000261811">
    <property type="component" value="Unassembled WGS sequence"/>
</dbReference>
<dbReference type="EMBL" id="QURH01000612">
    <property type="protein sequence ID" value="RFU39008.1"/>
    <property type="molecule type" value="Genomic_DNA"/>
</dbReference>
<evidence type="ECO:0000313" key="1">
    <source>
        <dbReference type="EMBL" id="RFU39008.1"/>
    </source>
</evidence>
<evidence type="ECO:0000313" key="2">
    <source>
        <dbReference type="Proteomes" id="UP000261811"/>
    </source>
</evidence>
<organism evidence="1 2">
    <name type="scientific">Actinomadura logoneensis</name>
    <dbReference type="NCBI Taxonomy" id="2293572"/>
    <lineage>
        <taxon>Bacteria</taxon>
        <taxon>Bacillati</taxon>
        <taxon>Actinomycetota</taxon>
        <taxon>Actinomycetes</taxon>
        <taxon>Streptosporangiales</taxon>
        <taxon>Thermomonosporaceae</taxon>
        <taxon>Actinomadura</taxon>
    </lineage>
</organism>
<sequence length="151" mass="16600">MSGRWATRSAENTKEHNMRNWAKHVSRTALVAGGLTAMGTGLFTGSALAAAPATPHACAEHICHDPVPVPHMPGRPYDYYGHPHSYIPHHPYGYHEHSYHPRPYYPHPYNPRPYYSEPRTAVHAAPRTPVHTAQGAAVHTARGAAVHAAPR</sequence>